<keyword evidence="2" id="KW-1185">Reference proteome</keyword>
<organism evidence="1 2">
    <name type="scientific">Gemmobacter fulvus</name>
    <dbReference type="NCBI Taxonomy" id="2840474"/>
    <lineage>
        <taxon>Bacteria</taxon>
        <taxon>Pseudomonadati</taxon>
        <taxon>Pseudomonadota</taxon>
        <taxon>Alphaproteobacteria</taxon>
        <taxon>Rhodobacterales</taxon>
        <taxon>Paracoccaceae</taxon>
        <taxon>Gemmobacter</taxon>
    </lineage>
</organism>
<dbReference type="Proteomes" id="UP000679352">
    <property type="component" value="Chromosome"/>
</dbReference>
<protein>
    <submittedName>
        <fullName evidence="1">Pilus assembly protein CpaD</fullName>
    </submittedName>
</protein>
<dbReference type="RefSeq" id="WP_215506286.1">
    <property type="nucleotide sequence ID" value="NZ_CP076361.1"/>
</dbReference>
<accession>A0A975P3A7</accession>
<proteinExistence type="predicted"/>
<dbReference type="Gene3D" id="3.50.50.60">
    <property type="entry name" value="FAD/NAD(P)-binding domain"/>
    <property type="match status" value="1"/>
</dbReference>
<dbReference type="PANTHER" id="PTHR42685:SF22">
    <property type="entry name" value="CONDITIONED MEDIUM FACTOR RECEPTOR 1"/>
    <property type="match status" value="1"/>
</dbReference>
<dbReference type="PANTHER" id="PTHR42685">
    <property type="entry name" value="GERANYLGERANYL DIPHOSPHATE REDUCTASE"/>
    <property type="match status" value="1"/>
</dbReference>
<evidence type="ECO:0000313" key="2">
    <source>
        <dbReference type="Proteomes" id="UP000679352"/>
    </source>
</evidence>
<dbReference type="AlphaFoldDB" id="A0A975P3A7"/>
<gene>
    <name evidence="1" type="ORF">KM031_08505</name>
</gene>
<dbReference type="SUPFAM" id="SSF51905">
    <property type="entry name" value="FAD/NAD(P)-binding domain"/>
    <property type="match status" value="1"/>
</dbReference>
<dbReference type="InterPro" id="IPR050407">
    <property type="entry name" value="Geranylgeranyl_reductase"/>
</dbReference>
<dbReference type="PRINTS" id="PR00420">
    <property type="entry name" value="RNGMNOXGNASE"/>
</dbReference>
<dbReference type="InterPro" id="IPR036188">
    <property type="entry name" value="FAD/NAD-bd_sf"/>
</dbReference>
<sequence length="427" mass="45029">MQDHTDLAILGGGPAGAVSAWLAAQEGLRVALIDPCQTPARIEGLSPRLHHWLQTQGLLVGFDGLIGPLPRRSLWAGIDSSHNGEFLVCRAALDAHLRHMAVQAGARLIQGSGKPQPGGVVLADGTALGAGQVLDARGRRAQTRSAAQRGPATLAIGAWLSAPRSTPLSTVICPLPQGWLWLAVTYPGRTWVQLTVDAASPLSPRARLRAALRLAEGLPEGLHLTARPLLIREAAPVLSPPPGDLAVIPVGDASAAMDPLSGHGQFWAVSSALAVAAARRTGAARPGAQTDALILRFLHERSHDTYLRQARLGRDFLRLEPRFHDQPFWRARQSFPDDLPSHAPAHVAVMPRVVVRAGLLVEMEVLITPASPGGVGWMGQVPAAEAWRQLEAGAGAAQLIAQWGPSAAAFPGWLAAQMQVPGAATRP</sequence>
<evidence type="ECO:0000313" key="1">
    <source>
        <dbReference type="EMBL" id="QWK88935.1"/>
    </source>
</evidence>
<dbReference type="EMBL" id="CP076361">
    <property type="protein sequence ID" value="QWK88935.1"/>
    <property type="molecule type" value="Genomic_DNA"/>
</dbReference>
<name>A0A975P3A7_9RHOB</name>
<dbReference type="KEGG" id="gfu:KM031_08505"/>
<reference evidence="1" key="1">
    <citation type="submission" date="2021-06" db="EMBL/GenBank/DDBJ databases">
        <title>Direct submission.</title>
        <authorList>
            <person name="Lee C.-S."/>
            <person name="Jin L."/>
        </authorList>
    </citation>
    <scope>NUCLEOTIDE SEQUENCE</scope>
    <source>
        <strain evidence="1">Con5</strain>
    </source>
</reference>